<evidence type="ECO:0000313" key="2">
    <source>
        <dbReference type="EMBL" id="MBB1127437.1"/>
    </source>
</evidence>
<keyword evidence="3" id="KW-1185">Reference proteome</keyword>
<evidence type="ECO:0000313" key="3">
    <source>
        <dbReference type="Proteomes" id="UP000548632"/>
    </source>
</evidence>
<dbReference type="Proteomes" id="UP000548632">
    <property type="component" value="Unassembled WGS sequence"/>
</dbReference>
<proteinExistence type="predicted"/>
<dbReference type="AlphaFoldDB" id="A0A839HM37"/>
<gene>
    <name evidence="2" type="ORF">HUK38_14635</name>
</gene>
<feature type="domain" description="Lcl C-terminal" evidence="1">
    <location>
        <begin position="188"/>
        <end position="308"/>
    </location>
</feature>
<comment type="caution">
    <text evidence="2">The sequence shown here is derived from an EMBL/GenBank/DDBJ whole genome shotgun (WGS) entry which is preliminary data.</text>
</comment>
<feature type="non-terminal residue" evidence="2">
    <location>
        <position position="1"/>
    </location>
</feature>
<dbReference type="InterPro" id="IPR011460">
    <property type="entry name" value="Lcl_C"/>
</dbReference>
<dbReference type="EMBL" id="JABVCQ010000088">
    <property type="protein sequence ID" value="MBB1127437.1"/>
    <property type="molecule type" value="Genomic_DNA"/>
</dbReference>
<evidence type="ECO:0000259" key="1">
    <source>
        <dbReference type="Pfam" id="PF07603"/>
    </source>
</evidence>
<protein>
    <submittedName>
        <fullName evidence="2">DUF1566 domain-containing protein</fullName>
    </submittedName>
</protein>
<feature type="non-terminal residue" evidence="2">
    <location>
        <position position="311"/>
    </location>
</feature>
<name>A0A839HM37_9GAMM</name>
<dbReference type="RefSeq" id="WP_182585049.1">
    <property type="nucleotide sequence ID" value="NZ_JABVCQ010000088.1"/>
</dbReference>
<reference evidence="2 3" key="1">
    <citation type="journal article" date="2020" name="Arch. Microbiol.">
        <title>The genome sequence of the giant phototrophic gammaproteobacterium Thiospirillum jenense gives insight into its physiological properties and phylogenetic relationships.</title>
        <authorList>
            <person name="Imhoff J.F."/>
            <person name="Meyer T.E."/>
            <person name="Kyndt J.A."/>
        </authorList>
    </citation>
    <scope>NUCLEOTIDE SEQUENCE [LARGE SCALE GENOMIC DNA]</scope>
    <source>
        <strain evidence="2 3">DSM 216</strain>
    </source>
</reference>
<sequence length="311" mass="31777">DAAVGDVLTGKTFCNSSACGQTGTMANNGAQDITPSTSAQTITAGYHNGSGVVAGDANLNSHNIKSGVSIFGVAGHSNVVDTSSGDAVADDILLNKKAWVDGAEVTGSIPTQTLSAANTTVSAGYYATTPLDTVDSDLAAANIKKGTVIFGVTGSYETPPCNCAGGTLVGTRWCDNGNGTVTDLLGATVDDKTKGRCLVWLKSASWGGRKKWEDSETQDDAHTRAGVLASGVTGSDLSDGSVAGDWRLPTISELRALTTNPQRILSTSVGPFSGVQSFNYWSSSTKASFTTHAWTVYLGSVSMGVAGKIST</sequence>
<accession>A0A839HM37</accession>
<organism evidence="2 3">
    <name type="scientific">Thiospirillum jenense</name>
    <dbReference type="NCBI Taxonomy" id="1653858"/>
    <lineage>
        <taxon>Bacteria</taxon>
        <taxon>Pseudomonadati</taxon>
        <taxon>Pseudomonadota</taxon>
        <taxon>Gammaproteobacteria</taxon>
        <taxon>Chromatiales</taxon>
        <taxon>Chromatiaceae</taxon>
        <taxon>Thiospirillum</taxon>
    </lineage>
</organism>
<dbReference type="Pfam" id="PF07603">
    <property type="entry name" value="Lcl_C"/>
    <property type="match status" value="1"/>
</dbReference>